<dbReference type="PANTHER" id="PTHR43694">
    <property type="entry name" value="RIBONUCLEASE J"/>
    <property type="match status" value="1"/>
</dbReference>
<dbReference type="InterPro" id="IPR042173">
    <property type="entry name" value="RNase_J_2"/>
</dbReference>
<feature type="domain" description="Ribonuclease J C-terminal" evidence="1">
    <location>
        <begin position="451"/>
        <end position="552"/>
    </location>
</feature>
<dbReference type="Pfam" id="PF17770">
    <property type="entry name" value="RNase_J_C"/>
    <property type="match status" value="1"/>
</dbReference>
<reference evidence="2" key="2">
    <citation type="submission" date="2011-11" db="EMBL/GenBank/DDBJ databases">
        <authorList>
            <person name="Barker E."/>
        </authorList>
    </citation>
    <scope>NUCLEOTIDE SEQUENCE</scope>
    <source>
        <strain evidence="2">Birmingham 1</strain>
    </source>
</reference>
<proteinExistence type="predicted"/>
<evidence type="ECO:0000313" key="2">
    <source>
        <dbReference type="EMBL" id="CCE67058.1"/>
    </source>
</evidence>
<dbReference type="SUPFAM" id="SSF56281">
    <property type="entry name" value="Metallo-hydrolase/oxidoreductase"/>
    <property type="match status" value="1"/>
</dbReference>
<dbReference type="PANTHER" id="PTHR43694:SF1">
    <property type="entry name" value="RIBONUCLEASE J"/>
    <property type="match status" value="1"/>
</dbReference>
<name>G8C410_9MOLU</name>
<reference evidence="2" key="1">
    <citation type="submission" date="2011-11" db="EMBL/GenBank/DDBJ databases">
        <title>Complete genome sequence of Candidatus Mycoplasma haemominutum.</title>
        <authorList>
            <person name="Barker E.N."/>
            <person name="Darby A.C."/>
            <person name="Helps C.R."/>
            <person name="Peters I.R."/>
            <person name="Hughes M.A."/>
            <person name="Radford A.D."/>
            <person name="Novacco M."/>
            <person name="Boretti F."/>
            <person name="Hofmann-Lehmann R."/>
            <person name="Tasker S."/>
        </authorList>
    </citation>
    <scope>NUCLEOTIDE SEQUENCE</scope>
    <source>
        <strain evidence="2">Birmingham 1</strain>
    </source>
</reference>
<dbReference type="AlphaFoldDB" id="G8C410"/>
<sequence>MSIKYYSLGGQDERFRYSGVLELHGDVFLLNAGASCVNANLYDIEEIIPDYKILLPLKSRLKGVFIGVPRELNISSIPYLLQMFPNLPIYTNSFGAEIINSFLARFESVKGKRISPKIITLDLVSEHSVTTDVKVVPIKVAATLPNSLAWAFKFSQSEYVVFIDEFVVASENLPCRDNQLNVLFQNLKSKVSLLIIGTQSCATVSTFALKPSDNFVYLKKLVSRINTRLIVAIYLDDWYTIFNLSKIAYIYRYNFSIFPDELSVQFNSFLEKNKLKEYMSSVNELNSDGKKVQIVVVAGTHNTLYSYLRKILEGVEPRLKLIPKDVIIFMTNTFIEKELEEISTINELARNGGEVLKAPSSLVPYMAGAEDIMLLVNCLSPYNVVPVNGFYKDYVEFNKSLSNVMNPRKIHFLENGNYITLDRKNVTVIENEISEVYVSGQEMLDINRNTLFERKLLAQSGVIIIAIRCNNKKNVISKPIVKMMSVFAKDFQKQDEALTQVKNYLRQDLSKYLQFNSEIDNRSLKQTIRKSVYHALDPFLFRKPSILAVISHLH</sequence>
<dbReference type="RefSeq" id="WP_015511923.1">
    <property type="nucleotide sequence ID" value="NC_021007.1"/>
</dbReference>
<dbReference type="Gene3D" id="3.40.50.10710">
    <property type="entry name" value="Metallo-hydrolase/oxidoreductase"/>
    <property type="match status" value="1"/>
</dbReference>
<organism evidence="2">
    <name type="scientific">Candidatus Mycoplasma haematominutum 'Birmingham 1'</name>
    <dbReference type="NCBI Taxonomy" id="1116213"/>
    <lineage>
        <taxon>Bacteria</taxon>
        <taxon>Bacillati</taxon>
        <taxon>Mycoplasmatota</taxon>
        <taxon>Mollicutes</taxon>
        <taxon>Mycoplasmataceae</taxon>
        <taxon>Mycoplasma</taxon>
    </lineage>
</organism>
<dbReference type="KEGG" id="mhb:MHM_05400"/>
<dbReference type="PATRIC" id="fig|1116213.3.peg.589"/>
<evidence type="ECO:0000259" key="1">
    <source>
        <dbReference type="Pfam" id="PF17770"/>
    </source>
</evidence>
<protein>
    <recommendedName>
        <fullName evidence="1">Ribonuclease J C-terminal domain-containing protein</fullName>
    </recommendedName>
</protein>
<gene>
    <name evidence="2" type="ORF">MHM_05400</name>
</gene>
<dbReference type="InterPro" id="IPR036866">
    <property type="entry name" value="RibonucZ/Hydroxyglut_hydro"/>
</dbReference>
<accession>G8C410</accession>
<dbReference type="EMBL" id="HE613254">
    <property type="protein sequence ID" value="CCE67058.1"/>
    <property type="molecule type" value="Genomic_DNA"/>
</dbReference>
<dbReference type="Gene3D" id="3.10.20.580">
    <property type="match status" value="1"/>
</dbReference>
<dbReference type="OrthoDB" id="401053at2"/>
<dbReference type="Gene3D" id="3.60.15.10">
    <property type="entry name" value="Ribonuclease Z/Hydroxyacylglutathione hydrolase-like"/>
    <property type="match status" value="1"/>
</dbReference>
<dbReference type="HOGENOM" id="CLU_008727_3_2_14"/>
<dbReference type="InterPro" id="IPR041636">
    <property type="entry name" value="RNase_J_C"/>
</dbReference>